<gene>
    <name evidence="1" type="ordered locus">Weevi_0296</name>
</gene>
<dbReference type="OrthoDB" id="1424161at2"/>
<evidence type="ECO:0000313" key="2">
    <source>
        <dbReference type="Proteomes" id="UP000008641"/>
    </source>
</evidence>
<dbReference type="SUPFAM" id="SSF48452">
    <property type="entry name" value="TPR-like"/>
    <property type="match status" value="1"/>
</dbReference>
<evidence type="ECO:0008006" key="3">
    <source>
        <dbReference type="Google" id="ProtNLM"/>
    </source>
</evidence>
<dbReference type="InterPro" id="IPR011990">
    <property type="entry name" value="TPR-like_helical_dom_sf"/>
</dbReference>
<dbReference type="Gene3D" id="1.25.40.10">
    <property type="entry name" value="Tetratricopeptide repeat domain"/>
    <property type="match status" value="1"/>
</dbReference>
<reference evidence="2" key="2">
    <citation type="journal article" date="2011" name="Stand. Genomic Sci.">
        <title>Complete genome sequence of Weeksella virosa type strain (9751T).</title>
        <authorList>
            <person name="Lang E."/>
            <person name="Teshima H."/>
            <person name="Lucas S."/>
            <person name="Lapidus A."/>
            <person name="Hammon N."/>
            <person name="Deshpande S."/>
            <person name="Nolan M."/>
            <person name="Cheng J."/>
            <person name="Pitluck S."/>
            <person name="Liolios K."/>
            <person name="Pagani I."/>
            <person name="Mikhailova N."/>
            <person name="Ivanova N."/>
            <person name="Mavromatis K."/>
            <person name="Pati A."/>
            <person name="Tapia R."/>
            <person name="Han C."/>
            <person name="Goodwin L."/>
            <person name="Chen A."/>
            <person name="Palaniappan K."/>
            <person name="Land M."/>
            <person name="Hauser L."/>
            <person name="Chang Y."/>
            <person name="Jeffries C."/>
            <person name="Brambilla E."/>
            <person name="Kopitz M."/>
            <person name="Rohde M."/>
            <person name="Goker M."/>
            <person name="Tindall B."/>
            <person name="Detter J."/>
            <person name="Woyke T."/>
            <person name="Bristow J."/>
            <person name="Eisen J."/>
            <person name="Markowitz V."/>
            <person name="Hugenholtz P."/>
            <person name="Klenk H."/>
            <person name="Kyrpides N."/>
        </authorList>
    </citation>
    <scope>NUCLEOTIDE SEQUENCE [LARGE SCALE GENOMIC DNA]</scope>
    <source>
        <strain evidence="2">ATCC 43766 / DSM 16922 / JCM 21250 / NBRC 16016 / NCTC 11634 / CL345/78</strain>
    </source>
</reference>
<name>F0NY27_WEEVC</name>
<keyword evidence="2" id="KW-1185">Reference proteome</keyword>
<protein>
    <recommendedName>
        <fullName evidence="3">Tetratricopeptide repeat protein</fullName>
    </recommendedName>
</protein>
<dbReference type="AlphaFoldDB" id="F0NY27"/>
<dbReference type="KEGG" id="wvi:Weevi_0296"/>
<sequence>MKINYNYKTYEDRLREHFEAYNKAFEKRATNSILNTAIDLFDNQQYVLSRKIAEELEKTATTEKDVYDAKKLIALCHYAQSKWAEADEAFSQLAENSNNSDDWFNAVIAATLNEQYEKSEMLFAKALEKYTQYGTERNIPSVQLIFHYLLALEAKDQNEAAFEKFNLLCQIYEQIKTSNEKYLRERGLDSISIFLASSHALLQKLDRQKVLEQLEDFKSKLDSNGQEEVRIYIEEILEKTN</sequence>
<organism evidence="1 2">
    <name type="scientific">Weeksella virosa (strain ATCC 43766 / DSM 16922 / JCM 21250 / CCUG 30538 / CDC 9751 / IAM 14551 / NBRC 16016 / NCTC 11634 / CL345/78)</name>
    <dbReference type="NCBI Taxonomy" id="865938"/>
    <lineage>
        <taxon>Bacteria</taxon>
        <taxon>Pseudomonadati</taxon>
        <taxon>Bacteroidota</taxon>
        <taxon>Flavobacteriia</taxon>
        <taxon>Flavobacteriales</taxon>
        <taxon>Weeksellaceae</taxon>
        <taxon>Weeksella</taxon>
    </lineage>
</organism>
<dbReference type="HOGENOM" id="CLU_1151428_0_0_10"/>
<evidence type="ECO:0000313" key="1">
    <source>
        <dbReference type="EMBL" id="ADX67018.1"/>
    </source>
</evidence>
<dbReference type="EMBL" id="CP002455">
    <property type="protein sequence ID" value="ADX67018.1"/>
    <property type="molecule type" value="Genomic_DNA"/>
</dbReference>
<dbReference type="RefSeq" id="WP_013597410.1">
    <property type="nucleotide sequence ID" value="NC_015144.1"/>
</dbReference>
<accession>F0NY27</accession>
<dbReference type="eggNOG" id="ENOG5033FGW">
    <property type="taxonomic scope" value="Bacteria"/>
</dbReference>
<proteinExistence type="predicted"/>
<reference evidence="1 2" key="1">
    <citation type="journal article" date="2011" name="Stand. Genomic Sci.">
        <title>Complete genome sequence of Weeksella virosa type strain (9751).</title>
        <authorList>
            <person name="Lang E."/>
            <person name="Teshima H."/>
            <person name="Lucas S."/>
            <person name="Lapidus A."/>
            <person name="Hammon N."/>
            <person name="Deshpande S."/>
            <person name="Nolan M."/>
            <person name="Cheng J.F."/>
            <person name="Pitluck S."/>
            <person name="Liolios K."/>
            <person name="Pagani I."/>
            <person name="Mikhailova N."/>
            <person name="Ivanova N."/>
            <person name="Mavromatis K."/>
            <person name="Pati A."/>
            <person name="Tapia R."/>
            <person name="Han C."/>
            <person name="Goodwin L."/>
            <person name="Chen A."/>
            <person name="Palaniappan K."/>
            <person name="Land M."/>
            <person name="Hauser L."/>
            <person name="Chang Y.J."/>
            <person name="Jeffries C.D."/>
            <person name="Brambilla E.M."/>
            <person name="Kopitz M."/>
            <person name="Rohde M."/>
            <person name="Goker M."/>
            <person name="Tindall B.J."/>
            <person name="Detter J.C."/>
            <person name="Woyke T."/>
            <person name="Bristow J."/>
            <person name="Eisen J.A."/>
            <person name="Markowitz V."/>
            <person name="Hugenholtz P."/>
            <person name="Klenk H.P."/>
            <person name="Kyrpides N.C."/>
        </authorList>
    </citation>
    <scope>NUCLEOTIDE SEQUENCE [LARGE SCALE GENOMIC DNA]</scope>
    <source>
        <strain evidence="2">ATCC 43766 / DSM 16922 / JCM 21250 / NBRC 16016 / NCTC 11634 / CL345/78</strain>
    </source>
</reference>
<dbReference type="STRING" id="865938.Weevi_0296"/>
<dbReference type="Proteomes" id="UP000008641">
    <property type="component" value="Chromosome"/>
</dbReference>